<evidence type="ECO:0000313" key="7">
    <source>
        <dbReference type="EMBL" id="SDJ66781.1"/>
    </source>
</evidence>
<feature type="transmembrane region" description="Helical" evidence="6">
    <location>
        <begin position="125"/>
        <end position="145"/>
    </location>
</feature>
<dbReference type="RefSeq" id="WP_093194471.1">
    <property type="nucleotide sequence ID" value="NZ_FNEV01000009.1"/>
</dbReference>
<dbReference type="InterPro" id="IPR050833">
    <property type="entry name" value="Poly_Biosynth_Transport"/>
</dbReference>
<feature type="transmembrane region" description="Helical" evidence="6">
    <location>
        <begin position="196"/>
        <end position="214"/>
    </location>
</feature>
<keyword evidence="2" id="KW-1003">Cell membrane</keyword>
<dbReference type="InterPro" id="IPR024923">
    <property type="entry name" value="PG_synth_SpoVB"/>
</dbReference>
<keyword evidence="5 6" id="KW-0472">Membrane</keyword>
<evidence type="ECO:0000256" key="5">
    <source>
        <dbReference type="ARBA" id="ARBA00023136"/>
    </source>
</evidence>
<dbReference type="PANTHER" id="PTHR30250">
    <property type="entry name" value="PST FAMILY PREDICTED COLANIC ACID TRANSPORTER"/>
    <property type="match status" value="1"/>
</dbReference>
<dbReference type="PANTHER" id="PTHR30250:SF21">
    <property type="entry name" value="LIPID II FLIPPASE MURJ"/>
    <property type="match status" value="1"/>
</dbReference>
<feature type="transmembrane region" description="Helical" evidence="6">
    <location>
        <begin position="399"/>
        <end position="415"/>
    </location>
</feature>
<dbReference type="AlphaFoldDB" id="A0A1G8VL22"/>
<evidence type="ECO:0000313" key="8">
    <source>
        <dbReference type="Proteomes" id="UP000199225"/>
    </source>
</evidence>
<evidence type="ECO:0000256" key="4">
    <source>
        <dbReference type="ARBA" id="ARBA00022989"/>
    </source>
</evidence>
<feature type="transmembrane region" description="Helical" evidence="6">
    <location>
        <begin position="243"/>
        <end position="263"/>
    </location>
</feature>
<feature type="transmembrane region" description="Helical" evidence="6">
    <location>
        <begin position="295"/>
        <end position="314"/>
    </location>
</feature>
<accession>A0A1G8VL22</accession>
<feature type="transmembrane region" description="Helical" evidence="6">
    <location>
        <begin position="166"/>
        <end position="184"/>
    </location>
</feature>
<dbReference type="Proteomes" id="UP000199225">
    <property type="component" value="Unassembled WGS sequence"/>
</dbReference>
<protein>
    <submittedName>
        <fullName evidence="7">Membrane protein involved in the export of O-antigen and teichoic acid</fullName>
    </submittedName>
</protein>
<proteinExistence type="predicted"/>
<evidence type="ECO:0000256" key="1">
    <source>
        <dbReference type="ARBA" id="ARBA00004651"/>
    </source>
</evidence>
<dbReference type="PIRSF" id="PIRSF038958">
    <property type="entry name" value="PG_synth_SpoVB"/>
    <property type="match status" value="1"/>
</dbReference>
<reference evidence="8" key="1">
    <citation type="submission" date="2016-10" db="EMBL/GenBank/DDBJ databases">
        <authorList>
            <person name="Varghese N."/>
            <person name="Submissions S."/>
        </authorList>
    </citation>
    <scope>NUCLEOTIDE SEQUENCE [LARGE SCALE GENOMIC DNA]</scope>
    <source>
        <strain evidence="8">DSM 4771</strain>
    </source>
</reference>
<feature type="transmembrane region" description="Helical" evidence="6">
    <location>
        <begin position="421"/>
        <end position="442"/>
    </location>
</feature>
<feature type="transmembrane region" description="Helical" evidence="6">
    <location>
        <begin position="7"/>
        <end position="28"/>
    </location>
</feature>
<dbReference type="STRING" id="86666.SAMN04490247_2781"/>
<dbReference type="GO" id="GO:0005886">
    <property type="term" value="C:plasma membrane"/>
    <property type="evidence" value="ECO:0007669"/>
    <property type="project" value="UniProtKB-SubCell"/>
</dbReference>
<feature type="transmembrane region" description="Helical" evidence="6">
    <location>
        <begin position="334"/>
        <end position="352"/>
    </location>
</feature>
<comment type="subcellular location">
    <subcellularLocation>
        <location evidence="1">Cell membrane</location>
        <topology evidence="1">Multi-pass membrane protein</topology>
    </subcellularLocation>
</comment>
<evidence type="ECO:0000256" key="2">
    <source>
        <dbReference type="ARBA" id="ARBA00022475"/>
    </source>
</evidence>
<feature type="transmembrane region" description="Helical" evidence="6">
    <location>
        <begin position="87"/>
        <end position="105"/>
    </location>
</feature>
<dbReference type="EMBL" id="FNEV01000009">
    <property type="protein sequence ID" value="SDJ66781.1"/>
    <property type="molecule type" value="Genomic_DNA"/>
</dbReference>
<dbReference type="OrthoDB" id="9775950at2"/>
<keyword evidence="3 6" id="KW-0812">Transmembrane</keyword>
<keyword evidence="8" id="KW-1185">Reference proteome</keyword>
<keyword evidence="4 6" id="KW-1133">Transmembrane helix</keyword>
<gene>
    <name evidence="7" type="ORF">SAMN04490247_2781</name>
</gene>
<evidence type="ECO:0000256" key="6">
    <source>
        <dbReference type="SAM" id="Phobius"/>
    </source>
</evidence>
<feature type="transmembrane region" description="Helical" evidence="6">
    <location>
        <begin position="372"/>
        <end position="392"/>
    </location>
</feature>
<name>A0A1G8VL22_9BACI</name>
<organism evidence="7 8">
    <name type="scientific">Salimicrobium halophilum</name>
    <dbReference type="NCBI Taxonomy" id="86666"/>
    <lineage>
        <taxon>Bacteria</taxon>
        <taxon>Bacillati</taxon>
        <taxon>Bacillota</taxon>
        <taxon>Bacilli</taxon>
        <taxon>Bacillales</taxon>
        <taxon>Bacillaceae</taxon>
        <taxon>Salimicrobium</taxon>
    </lineage>
</organism>
<feature type="transmembrane region" description="Helical" evidence="6">
    <location>
        <begin position="495"/>
        <end position="514"/>
    </location>
</feature>
<feature type="transmembrane region" description="Helical" evidence="6">
    <location>
        <begin position="48"/>
        <end position="67"/>
    </location>
</feature>
<evidence type="ECO:0000256" key="3">
    <source>
        <dbReference type="ARBA" id="ARBA00022692"/>
    </source>
</evidence>
<dbReference type="Pfam" id="PF01943">
    <property type="entry name" value="Polysacc_synt"/>
    <property type="match status" value="1"/>
</dbReference>
<sequence length="539" mass="58920">MSKILKGTMILTGATFLSKFLGMIYTIPFEQMVGPEGIELYFYAYTPYNILLSLSTLGVPMAVSKFVSKYNSLEDYQTSREMFRSGMYLMAITGVIAFLLLFFGAEKIASFSLSDEDSAATLQNTTYVIRMVSFALLIIPSMSIIRGFFQGHQSMAPTGVSQVMEQIIRIAFLLAGVYIVYYAMDGSLAEAIGMSTFAAFVGGVASLIVLLIYWKKRKPHLDRQLEKQTETYNISKKDMFKELLGYAGPFILVGIANPIYQLIDQFTFKQAMADAGLADVAGEALSAIHVLSHKLVIIPVTLGLGLALAVLPAITSSYTKKEFDKLDGQINQALQIIALLIIPAVVGLSLLSTEAYGTFYGLDQLDYFGNLLGWYAPVGLFFALFTVTSSILQGVNKQNFAVVSLGVGLLIKLSTNHLLIGLFGAKGSIIATGLAVLAAVSLNLWKIQRSTDFSYSKLFKRSLLISILTVVMAVVVLAVKFVGGLWWNPLENRSGALAILILGIGAGGLTYLLLAYKTTLLEHVLGERVKRIERIFKRS</sequence>
<feature type="transmembrane region" description="Helical" evidence="6">
    <location>
        <begin position="463"/>
        <end position="483"/>
    </location>
</feature>
<dbReference type="InterPro" id="IPR002797">
    <property type="entry name" value="Polysacc_synth"/>
</dbReference>
<dbReference type="CDD" id="cd13124">
    <property type="entry name" value="MATE_SpoVB_like"/>
    <property type="match status" value="1"/>
</dbReference>